<evidence type="ECO:0000313" key="6">
    <source>
        <dbReference type="EMBL" id="WVN87772.1"/>
    </source>
</evidence>
<dbReference type="OrthoDB" id="40134at2759"/>
<dbReference type="Pfam" id="PF01490">
    <property type="entry name" value="Aa_trans"/>
    <property type="match status" value="1"/>
</dbReference>
<dbReference type="EMBL" id="CP143786">
    <property type="protein sequence ID" value="WVN87772.1"/>
    <property type="molecule type" value="Genomic_DNA"/>
</dbReference>
<reference evidence="6" key="2">
    <citation type="journal article" date="2022" name="Elife">
        <title>Obligate sexual reproduction of a homothallic fungus closely related to the Cryptococcus pathogenic species complex.</title>
        <authorList>
            <person name="Passer A.R."/>
            <person name="Clancey S.A."/>
            <person name="Shea T."/>
            <person name="David-Palma M."/>
            <person name="Averette A.F."/>
            <person name="Boekhout T."/>
            <person name="Porcel B.M."/>
            <person name="Nowrousian M."/>
            <person name="Cuomo C.A."/>
            <person name="Sun S."/>
            <person name="Heitman J."/>
            <person name="Coelho M.A."/>
        </authorList>
    </citation>
    <scope>NUCLEOTIDE SEQUENCE</scope>
    <source>
        <strain evidence="6">CBS 7841</strain>
    </source>
</reference>
<evidence type="ECO:0000256" key="1">
    <source>
        <dbReference type="ARBA" id="ARBA00004141"/>
    </source>
</evidence>
<dbReference type="RefSeq" id="XP_066068472.1">
    <property type="nucleotide sequence ID" value="XM_066212375.1"/>
</dbReference>
<keyword evidence="7" id="KW-1185">Reference proteome</keyword>
<dbReference type="PANTHER" id="PTHR22950:SF479">
    <property type="entry name" value="AMINO ACID TRANSPORTER (EUROFUNG)-RELATED"/>
    <property type="match status" value="1"/>
</dbReference>
<evidence type="ECO:0000256" key="4">
    <source>
        <dbReference type="ARBA" id="ARBA00022989"/>
    </source>
</evidence>
<evidence type="ECO:0000313" key="7">
    <source>
        <dbReference type="Proteomes" id="UP000094043"/>
    </source>
</evidence>
<dbReference type="GeneID" id="91087178"/>
<sequence length="476" mass="51354">MGAIIGMCSKKSTIVSSVGPTFLSNDSKSSSPSFDDPEHDPVFGEIKDGAVNYRSVGVVKATILMVKLAIALGVLAMPQVLLDVGGVPGVLIIVFFGLLTTWTGRVVGQFKTNHPEIYAMDGVGYVLAGWWGREFYSIIYSLFTIFCCSSGYITFSIAFNAITNHAACTVVWTVIAVVITFIFSSLQTLNRVSILGWVGFVSIMTSIFIITIAVGLQGRPEAAPATGPWDKGIAVAKHHGTFLQGMSAVSTVVFSFCGITAFLNVMGEMRQPKRYNQALYSAQAICTFTYLTIGIVVYYFCGQYISNPALGSAGTIIKKVSYGVAIPGLLVGCILYTHMGAKMIFVRLLRGSEHLTSNSFIHWVTWLGTVGACVIIAFILAESIPFFGEFISLVGASLGTFLCLVTVGWMWFYDNWNKRKTDKSLNYKLLVALNAFVIVSGIFIIVAGTWAAATSISNAYKNGAISTPFSCVNNSK</sequence>
<evidence type="ECO:0000256" key="3">
    <source>
        <dbReference type="ARBA" id="ARBA00022692"/>
    </source>
</evidence>
<evidence type="ECO:0000256" key="5">
    <source>
        <dbReference type="ARBA" id="ARBA00023136"/>
    </source>
</evidence>
<dbReference type="KEGG" id="cdep:91087178"/>
<name>A0A1E3IQF2_9TREE</name>
<dbReference type="Gene3D" id="1.20.1740.10">
    <property type="entry name" value="Amino acid/polyamine transporter I"/>
    <property type="match status" value="1"/>
</dbReference>
<gene>
    <name evidence="6" type="ORF">L203_102967</name>
</gene>
<organism evidence="6 7">
    <name type="scientific">Cryptococcus depauperatus CBS 7841</name>
    <dbReference type="NCBI Taxonomy" id="1295531"/>
    <lineage>
        <taxon>Eukaryota</taxon>
        <taxon>Fungi</taxon>
        <taxon>Dikarya</taxon>
        <taxon>Basidiomycota</taxon>
        <taxon>Agaricomycotina</taxon>
        <taxon>Tremellomycetes</taxon>
        <taxon>Tremellales</taxon>
        <taxon>Cryptococcaceae</taxon>
        <taxon>Cryptococcus</taxon>
    </lineage>
</organism>
<reference evidence="6" key="3">
    <citation type="submission" date="2024-01" db="EMBL/GenBank/DDBJ databases">
        <authorList>
            <person name="Coelho M.A."/>
            <person name="David-Palma M."/>
            <person name="Shea T."/>
            <person name="Sun S."/>
            <person name="Cuomo C.A."/>
            <person name="Heitman J."/>
        </authorList>
    </citation>
    <scope>NUCLEOTIDE SEQUENCE</scope>
    <source>
        <strain evidence="6">CBS 7841</strain>
    </source>
</reference>
<dbReference type="Proteomes" id="UP000094043">
    <property type="component" value="Chromosome 3"/>
</dbReference>
<reference evidence="6" key="1">
    <citation type="submission" date="2016-06" db="EMBL/GenBank/DDBJ databases">
        <authorList>
            <person name="Cuomo C."/>
            <person name="Litvintseva A."/>
            <person name="Heitman J."/>
            <person name="Chen Y."/>
            <person name="Sun S."/>
            <person name="Springer D."/>
            <person name="Dromer F."/>
            <person name="Young S."/>
            <person name="Zeng Q."/>
            <person name="Chapman S."/>
            <person name="Gujja S."/>
            <person name="Saif S."/>
            <person name="Birren B."/>
        </authorList>
    </citation>
    <scope>NUCLEOTIDE SEQUENCE</scope>
    <source>
        <strain evidence="6">CBS 7841</strain>
    </source>
</reference>
<evidence type="ECO:0000256" key="2">
    <source>
        <dbReference type="ARBA" id="ARBA00008066"/>
    </source>
</evidence>
<dbReference type="AlphaFoldDB" id="A0A1E3IQF2"/>
<dbReference type="InterPro" id="IPR013057">
    <property type="entry name" value="AA_transpt_TM"/>
</dbReference>
<comment type="subcellular location">
    <subcellularLocation>
        <location evidence="1">Membrane</location>
        <topology evidence="1">Multi-pass membrane protein</topology>
    </subcellularLocation>
</comment>
<accession>A0A1E3IQF2</accession>
<keyword evidence="5" id="KW-0472">Membrane</keyword>
<dbReference type="PANTHER" id="PTHR22950">
    <property type="entry name" value="AMINO ACID TRANSPORTER"/>
    <property type="match status" value="1"/>
</dbReference>
<dbReference type="GO" id="GO:0015179">
    <property type="term" value="F:L-amino acid transmembrane transporter activity"/>
    <property type="evidence" value="ECO:0007669"/>
    <property type="project" value="TreeGrafter"/>
</dbReference>
<keyword evidence="3" id="KW-0812">Transmembrane</keyword>
<dbReference type="GO" id="GO:0016020">
    <property type="term" value="C:membrane"/>
    <property type="evidence" value="ECO:0007669"/>
    <property type="project" value="UniProtKB-SubCell"/>
</dbReference>
<proteinExistence type="inferred from homology"/>
<comment type="similarity">
    <text evidence="2">Belongs to the amino acid/polyamine transporter 2 family.</text>
</comment>
<keyword evidence="4" id="KW-1133">Transmembrane helix</keyword>
<protein>
    <submittedName>
        <fullName evidence="6">Uncharacterized protein</fullName>
    </submittedName>
</protein>
<dbReference type="FunFam" id="1.20.1740.10:FF:000039">
    <property type="entry name" value="Neutral amino acid transporter (Eurofung)"/>
    <property type="match status" value="1"/>
</dbReference>
<dbReference type="VEuPathDB" id="FungiDB:L203_01766"/>